<dbReference type="Proteomes" id="UP000193411">
    <property type="component" value="Unassembled WGS sequence"/>
</dbReference>
<name>A0A1Y2HCS3_9FUNG</name>
<feature type="signal peptide" evidence="1">
    <location>
        <begin position="1"/>
        <end position="22"/>
    </location>
</feature>
<organism evidence="2 3">
    <name type="scientific">Catenaria anguillulae PL171</name>
    <dbReference type="NCBI Taxonomy" id="765915"/>
    <lineage>
        <taxon>Eukaryota</taxon>
        <taxon>Fungi</taxon>
        <taxon>Fungi incertae sedis</taxon>
        <taxon>Blastocladiomycota</taxon>
        <taxon>Blastocladiomycetes</taxon>
        <taxon>Blastocladiales</taxon>
        <taxon>Catenariaceae</taxon>
        <taxon>Catenaria</taxon>
    </lineage>
</organism>
<accession>A0A1Y2HCS3</accession>
<keyword evidence="3" id="KW-1185">Reference proteome</keyword>
<proteinExistence type="predicted"/>
<gene>
    <name evidence="2" type="ORF">BCR44DRAFT_1516082</name>
</gene>
<reference evidence="2 3" key="1">
    <citation type="submission" date="2016-07" db="EMBL/GenBank/DDBJ databases">
        <title>Pervasive Adenine N6-methylation of Active Genes in Fungi.</title>
        <authorList>
            <consortium name="DOE Joint Genome Institute"/>
            <person name="Mondo S.J."/>
            <person name="Dannebaum R.O."/>
            <person name="Kuo R.C."/>
            <person name="Labutti K."/>
            <person name="Haridas S."/>
            <person name="Kuo A."/>
            <person name="Salamov A."/>
            <person name="Ahrendt S.R."/>
            <person name="Lipzen A."/>
            <person name="Sullivan W."/>
            <person name="Andreopoulos W.B."/>
            <person name="Clum A."/>
            <person name="Lindquist E."/>
            <person name="Daum C."/>
            <person name="Ramamoorthy G.K."/>
            <person name="Gryganskyi A."/>
            <person name="Culley D."/>
            <person name="Magnuson J.K."/>
            <person name="James T.Y."/>
            <person name="O'Malley M.A."/>
            <person name="Stajich J.E."/>
            <person name="Spatafora J.W."/>
            <person name="Visel A."/>
            <person name="Grigoriev I.V."/>
        </authorList>
    </citation>
    <scope>NUCLEOTIDE SEQUENCE [LARGE SCALE GENOMIC DNA]</scope>
    <source>
        <strain evidence="2 3">PL171</strain>
    </source>
</reference>
<evidence type="ECO:0000313" key="3">
    <source>
        <dbReference type="Proteomes" id="UP000193411"/>
    </source>
</evidence>
<evidence type="ECO:0000256" key="1">
    <source>
        <dbReference type="SAM" id="SignalP"/>
    </source>
</evidence>
<feature type="chain" id="PRO_5013141610" evidence="1">
    <location>
        <begin position="23"/>
        <end position="455"/>
    </location>
</feature>
<dbReference type="EMBL" id="MCFL01000059">
    <property type="protein sequence ID" value="ORZ31493.1"/>
    <property type="molecule type" value="Genomic_DNA"/>
</dbReference>
<keyword evidence="1" id="KW-0732">Signal</keyword>
<comment type="caution">
    <text evidence="2">The sequence shown here is derived from an EMBL/GenBank/DDBJ whole genome shotgun (WGS) entry which is preliminary data.</text>
</comment>
<evidence type="ECO:0000313" key="2">
    <source>
        <dbReference type="EMBL" id="ORZ31493.1"/>
    </source>
</evidence>
<dbReference type="AlphaFoldDB" id="A0A1Y2HCS3"/>
<sequence>MPGLLQILLAELLFGLLSRCNATCHLPATCRTLSAAGFFQPGKQPPSHLDTLIYFIRTTQLNLRHFMLSRVLAIVPGLRTATAPFSTWPHFMIDNRPAPRRFSSSIDRVDYDPTMSYPVFLCVLALFDWSLAPANCMWHVVKLTHLLLLTNQLAESIVTASEDIANPARIYVLLDWLNLVSCDIPDLRYFAHAQSQTTHLGWAVIKWAIGPDDEKGLTAAVLRCAMGTSHYRNPSPLQVSCDALSYLYTRAPSIDPTEFICTQSRLWSPRAFILDWAAPGTVFSYFDHFLRMMRKLIDKFVCDKLDWQSFDAKQVATACVLRLFLLLTGWGRCNETEGMAPMRDVAVIESVVDATVAKLEKQPPVADQGSGKSFFQLIPPAYKNKLKSAIFTMSTSPPPPSPSFATTISPPDHVLSPSDRLSLIFDALLQLDYDVVLDTKHSLEPQVDAALVAVV</sequence>
<protein>
    <submittedName>
        <fullName evidence="2">Uncharacterized protein</fullName>
    </submittedName>
</protein>